<dbReference type="Pfam" id="PF13946">
    <property type="entry name" value="DUF4214"/>
    <property type="match status" value="1"/>
</dbReference>
<feature type="domain" description="DUF4214" evidence="2">
    <location>
        <begin position="79"/>
        <end position="131"/>
    </location>
</feature>
<feature type="region of interest" description="Disordered" evidence="1">
    <location>
        <begin position="118"/>
        <end position="204"/>
    </location>
</feature>
<feature type="compositionally biased region" description="Low complexity" evidence="1">
    <location>
        <begin position="43"/>
        <end position="52"/>
    </location>
</feature>
<feature type="compositionally biased region" description="Basic and acidic residues" evidence="1">
    <location>
        <begin position="178"/>
        <end position="188"/>
    </location>
</feature>
<accession>A0A938BKK6</accession>
<feature type="compositionally biased region" description="Basic and acidic residues" evidence="1">
    <location>
        <begin position="127"/>
        <end position="136"/>
    </location>
</feature>
<feature type="compositionally biased region" description="Gly residues" evidence="1">
    <location>
        <begin position="149"/>
        <end position="168"/>
    </location>
</feature>
<comment type="caution">
    <text evidence="3">The sequence shown here is derived from an EMBL/GenBank/DDBJ whole genome shotgun (WGS) entry which is preliminary data.</text>
</comment>
<name>A0A938BKK6_9BACT</name>
<proteinExistence type="predicted"/>
<dbReference type="InterPro" id="IPR025282">
    <property type="entry name" value="DUF4214"/>
</dbReference>
<evidence type="ECO:0000313" key="4">
    <source>
        <dbReference type="Proteomes" id="UP000703893"/>
    </source>
</evidence>
<evidence type="ECO:0000256" key="1">
    <source>
        <dbReference type="SAM" id="MobiDB-lite"/>
    </source>
</evidence>
<feature type="region of interest" description="Disordered" evidence="1">
    <location>
        <begin position="1"/>
        <end position="83"/>
    </location>
</feature>
<dbReference type="AlphaFoldDB" id="A0A938BKK6"/>
<dbReference type="Proteomes" id="UP000703893">
    <property type="component" value="Unassembled WGS sequence"/>
</dbReference>
<organism evidence="3 4">
    <name type="scientific">Candidatus Tanganyikabacteria bacterium</name>
    <dbReference type="NCBI Taxonomy" id="2961651"/>
    <lineage>
        <taxon>Bacteria</taxon>
        <taxon>Bacillati</taxon>
        <taxon>Candidatus Sericytochromatia</taxon>
        <taxon>Candidatus Tanganyikabacteria</taxon>
    </lineage>
</organism>
<evidence type="ECO:0000259" key="2">
    <source>
        <dbReference type="Pfam" id="PF13946"/>
    </source>
</evidence>
<gene>
    <name evidence="3" type="ORF">FJZ00_04195</name>
</gene>
<protein>
    <submittedName>
        <fullName evidence="3">DUF4214 domain-containing protein</fullName>
    </submittedName>
</protein>
<reference evidence="3 4" key="1">
    <citation type="submission" date="2019-03" db="EMBL/GenBank/DDBJ databases">
        <title>Lake Tanganyika Metagenome-Assembled Genomes (MAGs).</title>
        <authorList>
            <person name="Tran P."/>
        </authorList>
    </citation>
    <scope>NUCLEOTIDE SEQUENCE [LARGE SCALE GENOMIC DNA]</scope>
    <source>
        <strain evidence="3">K_DeepCast_65m_m2_236</strain>
    </source>
</reference>
<sequence>MASGDPNFGMKKLAEGRLKRNAPPPPGTGEKLPPEPAPRPLGKAQEAQQASKAKADTKAPPKGAASHFELPKTQATASGGDDEAFVKGLYKEILGRNPEKSGLEHHLKLLKGGMSREEMRNAILNSQEKKNLDARRGGKPGKPTPGGPGRPGSGGPGRPASGGPGVPAGPGRNPPEGQRGKGPDKVPDVAKALKSRDGGGGFLWKPISDTRGKLAILLPPGDCAAAVRLAGQGVRRSRGDLRRGSSETRTSGRKIASAWSSWIATA</sequence>
<evidence type="ECO:0000313" key="3">
    <source>
        <dbReference type="EMBL" id="MBM3274326.1"/>
    </source>
</evidence>
<dbReference type="EMBL" id="VGJX01000183">
    <property type="protein sequence ID" value="MBM3274326.1"/>
    <property type="molecule type" value="Genomic_DNA"/>
</dbReference>